<organism evidence="1 2">
    <name type="scientific">Trichoglossum hirsutum</name>
    <dbReference type="NCBI Taxonomy" id="265104"/>
    <lineage>
        <taxon>Eukaryota</taxon>
        <taxon>Fungi</taxon>
        <taxon>Dikarya</taxon>
        <taxon>Ascomycota</taxon>
        <taxon>Pezizomycotina</taxon>
        <taxon>Geoglossomycetes</taxon>
        <taxon>Geoglossales</taxon>
        <taxon>Geoglossaceae</taxon>
        <taxon>Trichoglossum</taxon>
    </lineage>
</organism>
<dbReference type="AlphaFoldDB" id="A0A9P8L7C4"/>
<keyword evidence="2" id="KW-1185">Reference proteome</keyword>
<gene>
    <name evidence="1" type="ORF">GP486_006539</name>
</gene>
<dbReference type="EMBL" id="JAGHQM010001498">
    <property type="protein sequence ID" value="KAH0553388.1"/>
    <property type="molecule type" value="Genomic_DNA"/>
</dbReference>
<sequence>MAVLRGLVYLLVDQQPSLISHIRKKYDHAGRALFEDANAWVCRNLKLGSIRRDPPHSQPVFHYLSIFEEEAPEVVIYTNGLMKRYRLFGLAEGNAALASDGDFKTMVQGIVTGDRLSSMKPESQKKFMKNRAKLICTGGA</sequence>
<accession>A0A9P8L7C4</accession>
<reference evidence="1" key="1">
    <citation type="submission" date="2021-03" db="EMBL/GenBank/DDBJ databases">
        <title>Comparative genomics and phylogenomic investigation of the class Geoglossomycetes provide insights into ecological specialization and systematics.</title>
        <authorList>
            <person name="Melie T."/>
            <person name="Pirro S."/>
            <person name="Miller A.N."/>
            <person name="Quandt A."/>
        </authorList>
    </citation>
    <scope>NUCLEOTIDE SEQUENCE</scope>
    <source>
        <strain evidence="1">CAQ_001_2017</strain>
    </source>
</reference>
<name>A0A9P8L7C4_9PEZI</name>
<proteinExistence type="predicted"/>
<evidence type="ECO:0000313" key="2">
    <source>
        <dbReference type="Proteomes" id="UP000750711"/>
    </source>
</evidence>
<evidence type="ECO:0000313" key="1">
    <source>
        <dbReference type="EMBL" id="KAH0553388.1"/>
    </source>
</evidence>
<comment type="caution">
    <text evidence="1">The sequence shown here is derived from an EMBL/GenBank/DDBJ whole genome shotgun (WGS) entry which is preliminary data.</text>
</comment>
<protein>
    <submittedName>
        <fullName evidence="1">Uncharacterized protein</fullName>
    </submittedName>
</protein>
<dbReference type="Proteomes" id="UP000750711">
    <property type="component" value="Unassembled WGS sequence"/>
</dbReference>